<dbReference type="Proteomes" id="UP001055453">
    <property type="component" value="Chromosome"/>
</dbReference>
<name>A0ABM7Z4G7_NOSCO</name>
<evidence type="ECO:0008006" key="3">
    <source>
        <dbReference type="Google" id="ProtNLM"/>
    </source>
</evidence>
<dbReference type="EMBL" id="AP025732">
    <property type="protein sequence ID" value="BDI17895.1"/>
    <property type="molecule type" value="Genomic_DNA"/>
</dbReference>
<gene>
    <name evidence="1" type="ORF">ANSO36C_36970</name>
</gene>
<organism evidence="1 2">
    <name type="scientific">Nostoc cf. commune SO-36</name>
    <dbReference type="NCBI Taxonomy" id="449208"/>
    <lineage>
        <taxon>Bacteria</taxon>
        <taxon>Bacillati</taxon>
        <taxon>Cyanobacteriota</taxon>
        <taxon>Cyanophyceae</taxon>
        <taxon>Nostocales</taxon>
        <taxon>Nostocaceae</taxon>
        <taxon>Nostoc</taxon>
    </lineage>
</organism>
<evidence type="ECO:0000313" key="2">
    <source>
        <dbReference type="Proteomes" id="UP001055453"/>
    </source>
</evidence>
<protein>
    <recommendedName>
        <fullName evidence="3">CopG family transcriptional regulator</fullName>
    </recommendedName>
</protein>
<accession>A0ABM7Z4G7</accession>
<proteinExistence type="predicted"/>
<evidence type="ECO:0000313" key="1">
    <source>
        <dbReference type="EMBL" id="BDI17895.1"/>
    </source>
</evidence>
<sequence>MNRPKVYNLRFSDEEWAKLKSYAESKQVTPAEILRDYIKRLPNIKPS</sequence>
<keyword evidence="2" id="KW-1185">Reference proteome</keyword>
<reference evidence="1" key="1">
    <citation type="submission" date="2022-04" db="EMBL/GenBank/DDBJ databases">
        <title>Complete genome sequence of a cyanobacterium, Nostoc sp. SO-36, isolated in Antarctica.</title>
        <authorList>
            <person name="Kanesaki Y."/>
            <person name="Effendi D."/>
            <person name="Sakamoto T."/>
            <person name="Ohtani S."/>
            <person name="Awai K."/>
        </authorList>
    </citation>
    <scope>NUCLEOTIDE SEQUENCE</scope>
    <source>
        <strain evidence="1">SO-36</strain>
    </source>
</reference>